<dbReference type="InterPro" id="IPR000719">
    <property type="entry name" value="Prot_kinase_dom"/>
</dbReference>
<comment type="caution">
    <text evidence="3">The sequence shown here is derived from an EMBL/GenBank/DDBJ whole genome shotgun (WGS) entry which is preliminary data.</text>
</comment>
<evidence type="ECO:0000313" key="3">
    <source>
        <dbReference type="EMBL" id="KAL3117191.1"/>
    </source>
</evidence>
<dbReference type="AlphaFoldDB" id="A0ABD2LPY9"/>
<dbReference type="Gene3D" id="1.10.510.10">
    <property type="entry name" value="Transferase(Phosphotransferase) domain 1"/>
    <property type="match status" value="1"/>
</dbReference>
<dbReference type="PANTHER" id="PTHR11909">
    <property type="entry name" value="CASEIN KINASE-RELATED"/>
    <property type="match status" value="1"/>
</dbReference>
<dbReference type="SUPFAM" id="SSF56112">
    <property type="entry name" value="Protein kinase-like (PK-like)"/>
    <property type="match status" value="1"/>
</dbReference>
<feature type="compositionally biased region" description="Basic and acidic residues" evidence="1">
    <location>
        <begin position="346"/>
        <end position="361"/>
    </location>
</feature>
<reference evidence="3 4" key="1">
    <citation type="submission" date="2024-10" db="EMBL/GenBank/DDBJ databases">
        <authorList>
            <person name="Kim D."/>
        </authorList>
    </citation>
    <scope>NUCLEOTIDE SEQUENCE [LARGE SCALE GENOMIC DNA]</scope>
    <source>
        <strain evidence="3">BH-2024</strain>
    </source>
</reference>
<keyword evidence="4" id="KW-1185">Reference proteome</keyword>
<accession>A0ABD2LPY9</accession>
<dbReference type="InterPro" id="IPR011009">
    <property type="entry name" value="Kinase-like_dom_sf"/>
</dbReference>
<gene>
    <name evidence="3" type="ORF">niasHT_007594</name>
</gene>
<evidence type="ECO:0000259" key="2">
    <source>
        <dbReference type="PROSITE" id="PS50011"/>
    </source>
</evidence>
<evidence type="ECO:0000313" key="4">
    <source>
        <dbReference type="Proteomes" id="UP001620626"/>
    </source>
</evidence>
<feature type="compositionally biased region" description="Basic and acidic residues" evidence="1">
    <location>
        <begin position="397"/>
        <end position="407"/>
    </location>
</feature>
<dbReference type="Proteomes" id="UP001620626">
    <property type="component" value="Unassembled WGS sequence"/>
</dbReference>
<feature type="compositionally biased region" description="Low complexity" evidence="1">
    <location>
        <begin position="331"/>
        <end position="345"/>
    </location>
</feature>
<feature type="domain" description="Protein kinase" evidence="2">
    <location>
        <begin position="39"/>
        <end position="306"/>
    </location>
</feature>
<feature type="compositionally biased region" description="Polar residues" evidence="1">
    <location>
        <begin position="378"/>
        <end position="396"/>
    </location>
</feature>
<protein>
    <recommendedName>
        <fullName evidence="2">Protein kinase domain-containing protein</fullName>
    </recommendedName>
</protein>
<dbReference type="EMBL" id="JBICBT010000334">
    <property type="protein sequence ID" value="KAL3117191.1"/>
    <property type="molecule type" value="Genomic_DNA"/>
</dbReference>
<dbReference type="PROSITE" id="PS50011">
    <property type="entry name" value="PROTEIN_KINASE_DOM"/>
    <property type="match status" value="1"/>
</dbReference>
<sequence length="407" mass="46376">MDDDMVNSYECSNDAESAEFVSERLPSSNNVIKGQKDAYAVGKKIASGKYGAVYEVLRTRDGKMFAAKLEVCGVAALNALNMDYVVLRAANKAKLGHFCALIDRGMIKDHFKFLVMDMLADNLFKLRLQFQQHRFSAPTSLRLALEMLESLEQLHSLGFVHRDVKPTNFALSEENGQNGSHVILLDFGLCRHFQTATGGIKPPREKTQFRGSVRYASLAAHRAMELSPKDDLESWFYVVVEFMSGDLPWSHFSGAERDSVKRAKENARTMDGMVHLLKYCPRMEFKRIITYLDGLQYNNAPDYQYLRNLIILAMRNNDIRPDEPFDWEQQETVASEETATNSETTAPKDETTRERDERRTENGPMANGGETEQKQRKTNQTNGRNSTTHEQNNNQKGQDKTDNFSRR</sequence>
<proteinExistence type="predicted"/>
<dbReference type="SMART" id="SM00220">
    <property type="entry name" value="S_TKc"/>
    <property type="match status" value="1"/>
</dbReference>
<evidence type="ECO:0000256" key="1">
    <source>
        <dbReference type="SAM" id="MobiDB-lite"/>
    </source>
</evidence>
<dbReference type="InterPro" id="IPR050235">
    <property type="entry name" value="CK1_Ser-Thr_kinase"/>
</dbReference>
<dbReference type="Pfam" id="PF00069">
    <property type="entry name" value="Pkinase"/>
    <property type="match status" value="1"/>
</dbReference>
<feature type="region of interest" description="Disordered" evidence="1">
    <location>
        <begin position="329"/>
        <end position="407"/>
    </location>
</feature>
<name>A0ABD2LPY9_9BILA</name>
<organism evidence="3 4">
    <name type="scientific">Heterodera trifolii</name>
    <dbReference type="NCBI Taxonomy" id="157864"/>
    <lineage>
        <taxon>Eukaryota</taxon>
        <taxon>Metazoa</taxon>
        <taxon>Ecdysozoa</taxon>
        <taxon>Nematoda</taxon>
        <taxon>Chromadorea</taxon>
        <taxon>Rhabditida</taxon>
        <taxon>Tylenchina</taxon>
        <taxon>Tylenchomorpha</taxon>
        <taxon>Tylenchoidea</taxon>
        <taxon>Heteroderidae</taxon>
        <taxon>Heteroderinae</taxon>
        <taxon>Heterodera</taxon>
    </lineage>
</organism>